<keyword evidence="3 8" id="KW-1003">Cell membrane</keyword>
<feature type="transmembrane region" description="Helical" evidence="9">
    <location>
        <begin position="98"/>
        <end position="118"/>
    </location>
</feature>
<feature type="transmembrane region" description="Helical" evidence="9">
    <location>
        <begin position="331"/>
        <end position="357"/>
    </location>
</feature>
<proteinExistence type="predicted"/>
<reference evidence="11 12" key="1">
    <citation type="journal article" date="2015" name="Geomicrobiol. J.">
        <title>Caldisalinibacter kiritimatiensis gen. nov., sp. nov., a moderately thermohalophilic thiosulfate-reducing bacterium from a hypersaline microbial mat.</title>
        <authorList>
            <person name="Ben Hania W."/>
            <person name="Joseph M."/>
            <person name="Fiebig A."/>
            <person name="Bunk B."/>
            <person name="Klenk H.-P."/>
            <person name="Fardeau M.-L."/>
            <person name="Spring S."/>
        </authorList>
    </citation>
    <scope>NUCLEOTIDE SEQUENCE [LARGE SCALE GENOMIC DNA]</scope>
    <source>
        <strain evidence="11 12">L21-TH-D2</strain>
    </source>
</reference>
<dbReference type="GO" id="GO:1901264">
    <property type="term" value="P:carbohydrate derivative transport"/>
    <property type="evidence" value="ECO:0007669"/>
    <property type="project" value="TreeGrafter"/>
</dbReference>
<evidence type="ECO:0000256" key="7">
    <source>
        <dbReference type="ARBA" id="ARBA00023136"/>
    </source>
</evidence>
<organism evidence="11 12">
    <name type="scientific">Caldisalinibacter kiritimatiensis</name>
    <dbReference type="NCBI Taxonomy" id="1304284"/>
    <lineage>
        <taxon>Bacteria</taxon>
        <taxon>Bacillati</taxon>
        <taxon>Bacillota</taxon>
        <taxon>Tissierellia</taxon>
        <taxon>Tissierellales</taxon>
        <taxon>Thermohalobacteraceae</taxon>
        <taxon>Caldisalinibacter</taxon>
    </lineage>
</organism>
<dbReference type="EMBL" id="ARZA01000205">
    <property type="protein sequence ID" value="EOD00091.1"/>
    <property type="molecule type" value="Genomic_DNA"/>
</dbReference>
<evidence type="ECO:0000256" key="1">
    <source>
        <dbReference type="ARBA" id="ARBA00004651"/>
    </source>
</evidence>
<feature type="transmembrane region" description="Helical" evidence="9">
    <location>
        <begin position="384"/>
        <end position="402"/>
    </location>
</feature>
<dbReference type="PANTHER" id="PTHR33989:SF11">
    <property type="entry name" value="LICHENAN PERMEASE IIC COMPONENT"/>
    <property type="match status" value="1"/>
</dbReference>
<dbReference type="Proteomes" id="UP000013378">
    <property type="component" value="Unassembled WGS sequence"/>
</dbReference>
<dbReference type="InterPro" id="IPR004796">
    <property type="entry name" value="PTS_IIC_cello"/>
</dbReference>
<dbReference type="STRING" id="1304284.L21TH_1857"/>
<comment type="subcellular location">
    <subcellularLocation>
        <location evidence="1">Cell membrane</location>
        <topology evidence="1">Multi-pass membrane protein</topology>
    </subcellularLocation>
</comment>
<accession>R1CN16</accession>
<evidence type="ECO:0000256" key="8">
    <source>
        <dbReference type="PIRNR" id="PIRNR006351"/>
    </source>
</evidence>
<comment type="caution">
    <text evidence="11">The sequence shown here is derived from an EMBL/GenBank/DDBJ whole genome shotgun (WGS) entry which is preliminary data.</text>
</comment>
<dbReference type="InterPro" id="IPR051088">
    <property type="entry name" value="PTS_Sugar-EIIC/EIIB"/>
</dbReference>
<evidence type="ECO:0000259" key="10">
    <source>
        <dbReference type="PROSITE" id="PS51105"/>
    </source>
</evidence>
<feature type="domain" description="PTS EIIC type-3" evidence="10">
    <location>
        <begin position="8"/>
        <end position="401"/>
    </location>
</feature>
<sequence>MNKFFQLIEKVFMGPMTKLAEQRHLRAIRDGIVATIPLIIVGSFFLIIAFPPIPALADLVKPHIGKILFPFRLTMGLMALYASFGIGYSLAKSYKLDGISGGILAMASFLLTLIPQSVEGIGWALPMGNLGGTGMFVAIIMSIFAVEVMRFLQQRKIMIKMPEGVPDSVARSFEALIPAAVVITIIWVVRHLLDFDIQSFIMNLFKPLVYASDTLGGVLIPIFLITVLWSAGIHGVSVVGAIARPFWLVLLDENVKAATEGAQVLPHIAPEPFFQWFVWIGGSGATLALVILFLTSKAKYLKQLGKASILPGICNINEPIIFGAPIMLNPILVIPFIIGPIITGIISYIAMALNLVARPSVIAPWTLPAPIGAYIATGGDWRSIILVLINIAIMLIIYYPFFKMYEKKLLEEEAKEEAITE</sequence>
<keyword evidence="2 8" id="KW-0813">Transport</keyword>
<dbReference type="PIRSF" id="PIRSF006351">
    <property type="entry name" value="PTS_EIIC-Cellobiose"/>
    <property type="match status" value="1"/>
</dbReference>
<feature type="transmembrane region" description="Helical" evidence="9">
    <location>
        <begin position="273"/>
        <end position="294"/>
    </location>
</feature>
<dbReference type="GO" id="GO:0009401">
    <property type="term" value="P:phosphoenolpyruvate-dependent sugar phosphotransferase system"/>
    <property type="evidence" value="ECO:0007669"/>
    <property type="project" value="InterPro"/>
</dbReference>
<evidence type="ECO:0000256" key="6">
    <source>
        <dbReference type="ARBA" id="ARBA00022989"/>
    </source>
</evidence>
<dbReference type="GO" id="GO:0005886">
    <property type="term" value="C:plasma membrane"/>
    <property type="evidence" value="ECO:0007669"/>
    <property type="project" value="UniProtKB-SubCell"/>
</dbReference>
<name>R1CN16_9FIRM</name>
<dbReference type="NCBIfam" id="TIGR00410">
    <property type="entry name" value="lacE"/>
    <property type="match status" value="1"/>
</dbReference>
<dbReference type="Pfam" id="PF02378">
    <property type="entry name" value="PTS_EIIC"/>
    <property type="match status" value="1"/>
</dbReference>
<keyword evidence="6 9" id="KW-1133">Transmembrane helix</keyword>
<dbReference type="PROSITE" id="PS51105">
    <property type="entry name" value="PTS_EIIC_TYPE_3"/>
    <property type="match status" value="1"/>
</dbReference>
<feature type="transmembrane region" description="Helical" evidence="9">
    <location>
        <begin position="32"/>
        <end position="53"/>
    </location>
</feature>
<feature type="transmembrane region" description="Helical" evidence="9">
    <location>
        <begin position="73"/>
        <end position="91"/>
    </location>
</feature>
<comment type="function">
    <text evidence="8">The phosphoenolpyruvate-dependent sugar phosphotransferase system (PTS), a major carbohydrate active -transport system, catalyzes the phosphorylation of incoming sugar substrates concomitant with their translocation across the cell membrane.</text>
</comment>
<evidence type="ECO:0000256" key="3">
    <source>
        <dbReference type="ARBA" id="ARBA00022475"/>
    </source>
</evidence>
<keyword evidence="7 8" id="KW-0472">Membrane</keyword>
<feature type="transmembrane region" description="Helical" evidence="9">
    <location>
        <begin position="173"/>
        <end position="189"/>
    </location>
</feature>
<dbReference type="RefSeq" id="WP_006314689.1">
    <property type="nucleotide sequence ID" value="NZ_ARZA01000205.1"/>
</dbReference>
<evidence type="ECO:0000313" key="12">
    <source>
        <dbReference type="Proteomes" id="UP000013378"/>
    </source>
</evidence>
<keyword evidence="5 9" id="KW-0812">Transmembrane</keyword>
<dbReference type="OrthoDB" id="1641940at2"/>
<dbReference type="InterPro" id="IPR003352">
    <property type="entry name" value="PTS_EIIC"/>
</dbReference>
<protein>
    <recommendedName>
        <fullName evidence="8">Permease IIC component</fullName>
    </recommendedName>
</protein>
<keyword evidence="4 8" id="KW-0762">Sugar transport</keyword>
<feature type="transmembrane region" description="Helical" evidence="9">
    <location>
        <begin position="130"/>
        <end position="152"/>
    </location>
</feature>
<dbReference type="PATRIC" id="fig|1304284.3.peg.1824"/>
<evidence type="ECO:0000256" key="9">
    <source>
        <dbReference type="SAM" id="Phobius"/>
    </source>
</evidence>
<keyword evidence="11" id="KW-0808">Transferase</keyword>
<evidence type="ECO:0000313" key="11">
    <source>
        <dbReference type="EMBL" id="EOD00091.1"/>
    </source>
</evidence>
<gene>
    <name evidence="11" type="ORF">L21TH_1857</name>
</gene>
<dbReference type="GO" id="GO:0008982">
    <property type="term" value="F:protein-N(PI)-phosphohistidine-sugar phosphotransferase activity"/>
    <property type="evidence" value="ECO:0007669"/>
    <property type="project" value="UniProtKB-UniRule"/>
</dbReference>
<evidence type="ECO:0000256" key="4">
    <source>
        <dbReference type="ARBA" id="ARBA00022597"/>
    </source>
</evidence>
<dbReference type="eggNOG" id="COG1455">
    <property type="taxonomic scope" value="Bacteria"/>
</dbReference>
<dbReference type="AlphaFoldDB" id="R1CN16"/>
<evidence type="ECO:0000256" key="5">
    <source>
        <dbReference type="ARBA" id="ARBA00022692"/>
    </source>
</evidence>
<dbReference type="PANTHER" id="PTHR33989">
    <property type="match status" value="1"/>
</dbReference>
<dbReference type="InterPro" id="IPR004501">
    <property type="entry name" value="PTS_EIIC_3"/>
</dbReference>
<keyword evidence="12" id="KW-1185">Reference proteome</keyword>
<feature type="transmembrane region" description="Helical" evidence="9">
    <location>
        <begin position="218"/>
        <end position="243"/>
    </location>
</feature>
<evidence type="ECO:0000256" key="2">
    <source>
        <dbReference type="ARBA" id="ARBA00022448"/>
    </source>
</evidence>